<dbReference type="eggNOG" id="KOG2726">
    <property type="taxonomic scope" value="Eukaryota"/>
</dbReference>
<evidence type="ECO:0000313" key="5">
    <source>
        <dbReference type="EMBL" id="ETW09626.1"/>
    </source>
</evidence>
<dbReference type="PROSITE" id="PS00745">
    <property type="entry name" value="RF_PROK_I"/>
    <property type="match status" value="1"/>
</dbReference>
<sequence length="404" mass="45665">MRLLPLLRRAMGVHGRQDATLLQHTATRRHFALHTSILDRMSLLTDRYKVLSEELSSNDGNIPPSRLANLSIELAEMEPAINAIQELHHRQESIAELDEVISDTQSDDPDSKELRDMATEEKFELLHGLDELEKEITRLMLPKDQDDDKSAILEIRAGTGGDEAALFAADVFRMYQKYAMLQGWKFEILTMSDTNLGGCKECSVSISGRGVYGRMKFESGTHRVQRVPVNDSRVHTSAITIAVLPDMDEVEMKSHFPPKDIRIDVYRASGAGGQHVNTTESAVRITHLPTGIVAAVQDERSQHQNKAKAMKILCARVYDEERRAISKYRDDMRNSITGSGDRSERIRTYNFPQSRISDHRVDGLSAFGIERMLEGELLDDIIDALVLKDQNDKLQHMNSELEQK</sequence>
<evidence type="ECO:0000256" key="1">
    <source>
        <dbReference type="ARBA" id="ARBA00010835"/>
    </source>
</evidence>
<dbReference type="PANTHER" id="PTHR43804:SF7">
    <property type="entry name" value="LD18447P"/>
    <property type="match status" value="1"/>
</dbReference>
<dbReference type="Gene3D" id="6.10.140.1950">
    <property type="match status" value="1"/>
</dbReference>
<dbReference type="VEuPathDB" id="FungiDB:H310_00157"/>
<keyword evidence="2" id="KW-0488">Methylation</keyword>
<keyword evidence="3" id="KW-0648">Protein biosynthesis</keyword>
<dbReference type="InterPro" id="IPR000352">
    <property type="entry name" value="Pep_chain_release_fac_I"/>
</dbReference>
<dbReference type="AlphaFoldDB" id="A0A024USX3"/>
<dbReference type="Gene3D" id="3.30.70.1660">
    <property type="match status" value="1"/>
</dbReference>
<proteinExistence type="inferred from homology"/>
<evidence type="ECO:0000256" key="2">
    <source>
        <dbReference type="ARBA" id="ARBA00022481"/>
    </source>
</evidence>
<dbReference type="PANTHER" id="PTHR43804">
    <property type="entry name" value="LD18447P"/>
    <property type="match status" value="1"/>
</dbReference>
<comment type="similarity">
    <text evidence="1">Belongs to the prokaryotic/mitochondrial release factor family.</text>
</comment>
<protein>
    <submittedName>
        <fullName evidence="5">Peptide chain release factor 1</fullName>
    </submittedName>
</protein>
<dbReference type="RefSeq" id="XP_008861037.1">
    <property type="nucleotide sequence ID" value="XM_008862815.1"/>
</dbReference>
<dbReference type="Pfam" id="PF00472">
    <property type="entry name" value="RF-1"/>
    <property type="match status" value="1"/>
</dbReference>
<feature type="domain" description="Prokaryotic-type class I peptide chain release factors" evidence="4">
    <location>
        <begin position="267"/>
        <end position="283"/>
    </location>
</feature>
<dbReference type="GO" id="GO:0005737">
    <property type="term" value="C:cytoplasm"/>
    <property type="evidence" value="ECO:0007669"/>
    <property type="project" value="UniProtKB-ARBA"/>
</dbReference>
<reference evidence="5" key="1">
    <citation type="submission" date="2013-12" db="EMBL/GenBank/DDBJ databases">
        <title>The Genome Sequence of Aphanomyces invadans NJM9701.</title>
        <authorList>
            <consortium name="The Broad Institute Genomics Platform"/>
            <person name="Russ C."/>
            <person name="Tyler B."/>
            <person name="van West P."/>
            <person name="Dieguez-Uribeondo J."/>
            <person name="Young S.K."/>
            <person name="Zeng Q."/>
            <person name="Gargeya S."/>
            <person name="Fitzgerald M."/>
            <person name="Abouelleil A."/>
            <person name="Alvarado L."/>
            <person name="Chapman S.B."/>
            <person name="Gainer-Dewar J."/>
            <person name="Goldberg J."/>
            <person name="Griggs A."/>
            <person name="Gujja S."/>
            <person name="Hansen M."/>
            <person name="Howarth C."/>
            <person name="Imamovic A."/>
            <person name="Ireland A."/>
            <person name="Larimer J."/>
            <person name="McCowan C."/>
            <person name="Murphy C."/>
            <person name="Pearson M."/>
            <person name="Poon T.W."/>
            <person name="Priest M."/>
            <person name="Roberts A."/>
            <person name="Saif S."/>
            <person name="Shea T."/>
            <person name="Sykes S."/>
            <person name="Wortman J."/>
            <person name="Nusbaum C."/>
            <person name="Birren B."/>
        </authorList>
    </citation>
    <scope>NUCLEOTIDE SEQUENCE [LARGE SCALE GENOMIC DNA]</scope>
    <source>
        <strain evidence="5">NJM9701</strain>
    </source>
</reference>
<dbReference type="Pfam" id="PF03462">
    <property type="entry name" value="PCRF"/>
    <property type="match status" value="1"/>
</dbReference>
<dbReference type="NCBIfam" id="TIGR00019">
    <property type="entry name" value="prfA"/>
    <property type="match status" value="1"/>
</dbReference>
<name>A0A024USX3_9STRA</name>
<dbReference type="GeneID" id="20077207"/>
<dbReference type="InterPro" id="IPR050057">
    <property type="entry name" value="Prokaryotic/Mito_RF"/>
</dbReference>
<dbReference type="GO" id="GO:0016149">
    <property type="term" value="F:translation release factor activity, codon specific"/>
    <property type="evidence" value="ECO:0007669"/>
    <property type="project" value="InterPro"/>
</dbReference>
<dbReference type="InterPro" id="IPR005139">
    <property type="entry name" value="PCRF"/>
</dbReference>
<evidence type="ECO:0000256" key="3">
    <source>
        <dbReference type="ARBA" id="ARBA00022917"/>
    </source>
</evidence>
<dbReference type="SMART" id="SM00937">
    <property type="entry name" value="PCRF"/>
    <property type="match status" value="1"/>
</dbReference>
<dbReference type="Gene3D" id="3.30.160.20">
    <property type="match status" value="1"/>
</dbReference>
<dbReference type="EMBL" id="KI913952">
    <property type="protein sequence ID" value="ETW09626.1"/>
    <property type="molecule type" value="Genomic_DNA"/>
</dbReference>
<gene>
    <name evidence="5" type="ORF">H310_00157</name>
</gene>
<organism evidence="5">
    <name type="scientific">Aphanomyces invadans</name>
    <dbReference type="NCBI Taxonomy" id="157072"/>
    <lineage>
        <taxon>Eukaryota</taxon>
        <taxon>Sar</taxon>
        <taxon>Stramenopiles</taxon>
        <taxon>Oomycota</taxon>
        <taxon>Saprolegniomycetes</taxon>
        <taxon>Saprolegniales</taxon>
        <taxon>Verrucalvaceae</taxon>
        <taxon>Aphanomyces</taxon>
    </lineage>
</organism>
<dbReference type="InterPro" id="IPR004373">
    <property type="entry name" value="RF-1"/>
</dbReference>
<accession>A0A024USX3</accession>
<dbReference type="OrthoDB" id="2019491at2759"/>
<evidence type="ECO:0000259" key="4">
    <source>
        <dbReference type="PROSITE" id="PS00745"/>
    </source>
</evidence>
<dbReference type="HAMAP" id="MF_00093">
    <property type="entry name" value="Rel_fac_1"/>
    <property type="match status" value="1"/>
</dbReference>
<dbReference type="SUPFAM" id="SSF75620">
    <property type="entry name" value="Release factor"/>
    <property type="match status" value="1"/>
</dbReference>
<dbReference type="InterPro" id="IPR045853">
    <property type="entry name" value="Pep_chain_release_fac_I_sf"/>
</dbReference>
<dbReference type="FunFam" id="3.30.160.20:FF:000004">
    <property type="entry name" value="Peptide chain release factor 1"/>
    <property type="match status" value="1"/>
</dbReference>
<dbReference type="STRING" id="157072.A0A024USX3"/>
<dbReference type="NCBIfam" id="NF001859">
    <property type="entry name" value="PRK00591.1"/>
    <property type="match status" value="1"/>
</dbReference>
<dbReference type="FunFam" id="3.30.70.1660:FF:000002">
    <property type="entry name" value="Peptide chain release factor 1"/>
    <property type="match status" value="1"/>
</dbReference>